<evidence type="ECO:0000256" key="1">
    <source>
        <dbReference type="SAM" id="Phobius"/>
    </source>
</evidence>
<feature type="transmembrane region" description="Helical" evidence="1">
    <location>
        <begin position="58"/>
        <end position="85"/>
    </location>
</feature>
<feature type="transmembrane region" description="Helical" evidence="1">
    <location>
        <begin position="27"/>
        <end position="46"/>
    </location>
</feature>
<dbReference type="AlphaFoldDB" id="A0A5Q2VIY8"/>
<sequence>MRELNILEVDQVSGGYGNGFFADLNEMFNSAVIGAAAAGAFGAIIGGKHGGTGGGWGFGALGQLVGMIGGGLIGMAAGGIGGAVVGWNTTWNLAQGAVVGFINGTFKP</sequence>
<keyword evidence="1" id="KW-0472">Membrane</keyword>
<name>A0A5Q2VIY8_SERPR</name>
<keyword evidence="1" id="KW-1133">Transmembrane helix</keyword>
<dbReference type="RefSeq" id="WP_153860587.1">
    <property type="nucleotide sequence ID" value="NZ_CP045913.1"/>
</dbReference>
<evidence type="ECO:0000313" key="3">
    <source>
        <dbReference type="Proteomes" id="UP000381260"/>
    </source>
</evidence>
<accession>A0A5Q2VIY8</accession>
<keyword evidence="1" id="KW-0812">Transmembrane</keyword>
<evidence type="ECO:0000313" key="2">
    <source>
        <dbReference type="EMBL" id="QGH63929.1"/>
    </source>
</evidence>
<protein>
    <submittedName>
        <fullName evidence="2">Colicin V synthesis protein</fullName>
    </submittedName>
</protein>
<reference evidence="2 3" key="1">
    <citation type="submission" date="2019-11" db="EMBL/GenBank/DDBJ databases">
        <title>The Phosphoenolpyruvate Phosphotransferase System Regulates Serratia proteamaculans 336X Biofilm Formation and Wheat Roots colonization.</title>
        <authorList>
            <person name="Liu F."/>
        </authorList>
    </citation>
    <scope>NUCLEOTIDE SEQUENCE [LARGE SCALE GENOMIC DNA]</scope>
    <source>
        <strain evidence="2 3">336X</strain>
    </source>
</reference>
<gene>
    <name evidence="2" type="ORF">GHV41_25045</name>
</gene>
<organism evidence="2 3">
    <name type="scientific">Serratia proteamaculans</name>
    <dbReference type="NCBI Taxonomy" id="28151"/>
    <lineage>
        <taxon>Bacteria</taxon>
        <taxon>Pseudomonadati</taxon>
        <taxon>Pseudomonadota</taxon>
        <taxon>Gammaproteobacteria</taxon>
        <taxon>Enterobacterales</taxon>
        <taxon>Yersiniaceae</taxon>
        <taxon>Serratia</taxon>
    </lineage>
</organism>
<dbReference type="EMBL" id="CP045913">
    <property type="protein sequence ID" value="QGH63929.1"/>
    <property type="molecule type" value="Genomic_DNA"/>
</dbReference>
<proteinExistence type="predicted"/>
<dbReference type="Proteomes" id="UP000381260">
    <property type="component" value="Chromosome"/>
</dbReference>